<keyword evidence="2" id="KW-1185">Reference proteome</keyword>
<dbReference type="Pfam" id="PF14656">
    <property type="entry name" value="RAB3GAP2_C"/>
    <property type="match status" value="1"/>
</dbReference>
<evidence type="ECO:0000313" key="2">
    <source>
        <dbReference type="Proteomes" id="UP000277204"/>
    </source>
</evidence>
<dbReference type="AlphaFoldDB" id="A0A183N3U4"/>
<dbReference type="EMBL" id="UZAI01019441">
    <property type="protein sequence ID" value="VDP45365.1"/>
    <property type="molecule type" value="Genomic_DNA"/>
</dbReference>
<gene>
    <name evidence="1" type="ORF">SMRZ_LOCUS22969</name>
</gene>
<accession>A0A183N3U4</accession>
<dbReference type="STRING" id="48269.A0A183N3U4"/>
<evidence type="ECO:0000313" key="1">
    <source>
        <dbReference type="EMBL" id="VDP45365.1"/>
    </source>
</evidence>
<sequence>MYCYIIYRILVELLSVPPDEVKKDGNDDGEENRNQEKCMSGDLKNEINFLDFLDIKYTKSKQPYLMLFELTFKQIYSYCLDSYHLSSAYLIALVTRCILLQIWQTFESEENILKVLYNYTQRSEFTLHSSLEKFNDIGNDSPSQELDFKKNTIDSELHSLKISSKLLGYLTSNFQHLVDKWHQTCAQLEDILTVGLILLCPLNPKKELQDSHHSHPYVFHFNLRYVLTHGRPYLTGVFSSWIVKNNITPEQVLGFYQRICAKSLPVEDESANDLITCDSAHIRQVIFSLAYKRLPFTLELDTILSTVCWIHFQCWLNKLETELGHYGSSLNYRLSGTQQCTSTSLIVRNHLTMWIGGRYGNFFDTMEFLKRLSTLSGTHTTDYSVK</sequence>
<dbReference type="InterPro" id="IPR029257">
    <property type="entry name" value="RAB3GAP2_C"/>
</dbReference>
<reference evidence="1 2" key="1">
    <citation type="submission" date="2018-11" db="EMBL/GenBank/DDBJ databases">
        <authorList>
            <consortium name="Pathogen Informatics"/>
        </authorList>
    </citation>
    <scope>NUCLEOTIDE SEQUENCE [LARGE SCALE GENOMIC DNA]</scope>
    <source>
        <strain evidence="1 2">Zambia</strain>
    </source>
</reference>
<proteinExistence type="predicted"/>
<name>A0A183N3U4_9TREM</name>
<organism evidence="1 2">
    <name type="scientific">Schistosoma margrebowiei</name>
    <dbReference type="NCBI Taxonomy" id="48269"/>
    <lineage>
        <taxon>Eukaryota</taxon>
        <taxon>Metazoa</taxon>
        <taxon>Spiralia</taxon>
        <taxon>Lophotrochozoa</taxon>
        <taxon>Platyhelminthes</taxon>
        <taxon>Trematoda</taxon>
        <taxon>Digenea</taxon>
        <taxon>Strigeidida</taxon>
        <taxon>Schistosomatoidea</taxon>
        <taxon>Schistosomatidae</taxon>
        <taxon>Schistosoma</taxon>
    </lineage>
</organism>
<dbReference type="Proteomes" id="UP000277204">
    <property type="component" value="Unassembled WGS sequence"/>
</dbReference>
<protein>
    <submittedName>
        <fullName evidence="1">Uncharacterized protein</fullName>
    </submittedName>
</protein>